<evidence type="ECO:0000313" key="9">
    <source>
        <dbReference type="EMBL" id="MCS3918850.1"/>
    </source>
</evidence>
<dbReference type="HAMAP" id="MF_00368">
    <property type="entry name" value="Ribosomal_bL12"/>
    <property type="match status" value="1"/>
</dbReference>
<comment type="caution">
    <text evidence="9">The sequence shown here is derived from an EMBL/GenBank/DDBJ whole genome shotgun (WGS) entry which is preliminary data.</text>
</comment>
<dbReference type="SUPFAM" id="SSF48300">
    <property type="entry name" value="Ribosomal protein L7/12, oligomerisation (N-terminal) domain"/>
    <property type="match status" value="1"/>
</dbReference>
<protein>
    <recommendedName>
        <fullName evidence="5 6">Multifunctional fusion protein</fullName>
    </recommendedName>
    <domain>
        <recommendedName>
            <fullName evidence="5">Large ribosomal subunit protein uL10</fullName>
        </recommendedName>
    </domain>
    <domain>
        <recommendedName>
            <fullName evidence="6">Large ribosomal subunit protein bL12</fullName>
        </recommendedName>
    </domain>
</protein>
<name>A0ABT2EPN9_9BACT</name>
<evidence type="ECO:0000256" key="6">
    <source>
        <dbReference type="HAMAP-Rule" id="MF_00368"/>
    </source>
</evidence>
<keyword evidence="3 6" id="KW-0689">Ribosomal protein</keyword>
<evidence type="ECO:0000259" key="7">
    <source>
        <dbReference type="Pfam" id="PF00542"/>
    </source>
</evidence>
<dbReference type="Gene3D" id="6.10.250.290">
    <property type="match status" value="1"/>
</dbReference>
<dbReference type="SUPFAM" id="SSF54736">
    <property type="entry name" value="ClpS-like"/>
    <property type="match status" value="1"/>
</dbReference>
<comment type="similarity">
    <text evidence="2 5">Belongs to the universal ribosomal protein uL10 family.</text>
</comment>
<dbReference type="EMBL" id="JANUCP010000002">
    <property type="protein sequence ID" value="MCS3918850.1"/>
    <property type="molecule type" value="Genomic_DNA"/>
</dbReference>
<sequence length="331" mass="36648">MFKKRCSWCVDRRTRKMPRPEKVQMVNEFVEKIRRAKGFVVTTYMGLDAQQMTELRRRLKKEGAELKVIKNSLFARALQQLGYNGDLVQRLRGPLAVVFGYDDPVLAPKLLYNLRKEYEVLSLLWGIIEGQVYEAQQLETIATLPSKEELLAEAAGYILAPFYNFMGLINAVLWEFTAIVEAVIEKQGEITEEQGGSQMAASTKVQELFEALKGLTLLELKQLVDLFKEEFGVTAAAPVAVAAPVPAAAPAAEAAAAVEEKTEFKVILKAVGDQKLQVIKAIREVVPGLGLKEAKDLVESAPSVVREGVSKEEAQKIKEKLEAVGATVEIQ</sequence>
<evidence type="ECO:0000256" key="1">
    <source>
        <dbReference type="ARBA" id="ARBA00007197"/>
    </source>
</evidence>
<accession>A0ABT2EPN9</accession>
<evidence type="ECO:0000256" key="5">
    <source>
        <dbReference type="HAMAP-Rule" id="MF_00362"/>
    </source>
</evidence>
<dbReference type="PANTHER" id="PTHR45987">
    <property type="entry name" value="39S RIBOSOMAL PROTEIN L12"/>
    <property type="match status" value="1"/>
</dbReference>
<organism evidence="9 10">
    <name type="scientific">Candidatus Fervidibacter sacchari</name>
    <dbReference type="NCBI Taxonomy" id="1448929"/>
    <lineage>
        <taxon>Bacteria</taxon>
        <taxon>Candidatus Fervidibacterota</taxon>
        <taxon>Candidatus Fervidibacter</taxon>
    </lineage>
</organism>
<evidence type="ECO:0000256" key="2">
    <source>
        <dbReference type="ARBA" id="ARBA00008889"/>
    </source>
</evidence>
<dbReference type="Gene3D" id="3.30.1390.10">
    <property type="match status" value="1"/>
</dbReference>
<evidence type="ECO:0000259" key="8">
    <source>
        <dbReference type="Pfam" id="PF16320"/>
    </source>
</evidence>
<feature type="domain" description="Large ribosomal subunit protein bL12 oligomerization" evidence="8">
    <location>
        <begin position="204"/>
        <end position="252"/>
    </location>
</feature>
<keyword evidence="5" id="KW-0694">RNA-binding</keyword>
<comment type="subunit">
    <text evidence="5">Part of the ribosomal stalk of the 50S ribosomal subunit. The N-terminus interacts with L11 and the large rRNA to form the base of the stalk. The C-terminus forms an elongated spine to which L12 dimers bind in a sequential fashion forming a multimeric L10(L12)X complex.</text>
</comment>
<dbReference type="Pfam" id="PF00466">
    <property type="entry name" value="Ribosomal_L10"/>
    <property type="match status" value="1"/>
</dbReference>
<comment type="function">
    <text evidence="6">Forms part of the ribosomal stalk which helps the ribosome interact with GTP-bound translation factors. Is thus essential for accurate translation.</text>
</comment>
<proteinExistence type="inferred from homology"/>
<dbReference type="InterPro" id="IPR036235">
    <property type="entry name" value="Ribosomal_bL12_oligo_N_sf"/>
</dbReference>
<dbReference type="InterPro" id="IPR001790">
    <property type="entry name" value="Ribosomal_uL10"/>
</dbReference>
<dbReference type="InterPro" id="IPR013823">
    <property type="entry name" value="Ribosomal_bL12_C"/>
</dbReference>
<dbReference type="GO" id="GO:0005840">
    <property type="term" value="C:ribosome"/>
    <property type="evidence" value="ECO:0007669"/>
    <property type="project" value="UniProtKB-KW"/>
</dbReference>
<evidence type="ECO:0000313" key="10">
    <source>
        <dbReference type="Proteomes" id="UP001204798"/>
    </source>
</evidence>
<dbReference type="InterPro" id="IPR000206">
    <property type="entry name" value="Ribosomal_bL12"/>
</dbReference>
<keyword evidence="10" id="KW-1185">Reference proteome</keyword>
<dbReference type="Gene3D" id="1.20.5.710">
    <property type="entry name" value="Single helix bin"/>
    <property type="match status" value="1"/>
</dbReference>
<dbReference type="NCBIfam" id="TIGR00855">
    <property type="entry name" value="L12"/>
    <property type="match status" value="1"/>
</dbReference>
<dbReference type="CDD" id="cd05797">
    <property type="entry name" value="Ribosomal_L10"/>
    <property type="match status" value="1"/>
</dbReference>
<dbReference type="HAMAP" id="MF_00362">
    <property type="entry name" value="Ribosomal_uL10"/>
    <property type="match status" value="1"/>
</dbReference>
<gene>
    <name evidence="5" type="primary">rplJ</name>
    <name evidence="6" type="synonym">rplL</name>
    <name evidence="9" type="ORF">M2350_001250</name>
</gene>
<dbReference type="NCBIfam" id="NF000955">
    <property type="entry name" value="PRK00099.1-1"/>
    <property type="match status" value="1"/>
</dbReference>
<dbReference type="Pfam" id="PF00542">
    <property type="entry name" value="Ribosomal_L12"/>
    <property type="match status" value="1"/>
</dbReference>
<dbReference type="CDD" id="cd00387">
    <property type="entry name" value="Ribosomal_L7_L12"/>
    <property type="match status" value="1"/>
</dbReference>
<dbReference type="Proteomes" id="UP001204798">
    <property type="component" value="Unassembled WGS sequence"/>
</dbReference>
<dbReference type="Gene3D" id="3.30.70.1730">
    <property type="match status" value="1"/>
</dbReference>
<comment type="function">
    <text evidence="5">Forms part of the ribosomal stalk, playing a central role in the interaction of the ribosome with GTP-bound translation factors.</text>
</comment>
<keyword evidence="4 6" id="KW-0687">Ribonucleoprotein</keyword>
<dbReference type="PANTHER" id="PTHR45987:SF4">
    <property type="entry name" value="LARGE RIBOSOMAL SUBUNIT PROTEIN BL12M"/>
    <property type="match status" value="1"/>
</dbReference>
<dbReference type="Pfam" id="PF16320">
    <property type="entry name" value="Ribosomal_L12_N"/>
    <property type="match status" value="1"/>
</dbReference>
<comment type="similarity">
    <text evidence="1 6">Belongs to the bacterial ribosomal protein bL12 family.</text>
</comment>
<dbReference type="SUPFAM" id="SSF160369">
    <property type="entry name" value="Ribosomal protein L10-like"/>
    <property type="match status" value="1"/>
</dbReference>
<feature type="domain" description="Large ribosomal subunit protein bL12 C-terminal" evidence="7">
    <location>
        <begin position="264"/>
        <end position="331"/>
    </location>
</feature>
<evidence type="ECO:0000256" key="3">
    <source>
        <dbReference type="ARBA" id="ARBA00022980"/>
    </source>
</evidence>
<reference evidence="9 10" key="1">
    <citation type="submission" date="2022-08" db="EMBL/GenBank/DDBJ databases">
        <title>Bacterial and archaeal communities from various locations to study Microbial Dark Matter (Phase II).</title>
        <authorList>
            <person name="Stepanauskas R."/>
        </authorList>
    </citation>
    <scope>NUCLEOTIDE SEQUENCE [LARGE SCALE GENOMIC DNA]</scope>
    <source>
        <strain evidence="9 10">PD1</strain>
    </source>
</reference>
<evidence type="ECO:0000256" key="4">
    <source>
        <dbReference type="ARBA" id="ARBA00023274"/>
    </source>
</evidence>
<dbReference type="InterPro" id="IPR022973">
    <property type="entry name" value="Ribosomal_uL10_bac"/>
</dbReference>
<comment type="subunit">
    <text evidence="6">Homodimer. Part of the ribosomal stalk of the 50S ribosomal subunit. Forms a multimeric L10(L12)X complex, where L10 forms an elongated spine to which 2 to 4 L12 dimers bind in a sequential fashion. Binds GTP-bound translation factors.</text>
</comment>
<dbReference type="InterPro" id="IPR043141">
    <property type="entry name" value="Ribosomal_uL10-like_sf"/>
</dbReference>
<dbReference type="InterPro" id="IPR014719">
    <property type="entry name" value="Ribosomal_bL12_C/ClpS-like"/>
</dbReference>
<dbReference type="InterPro" id="IPR047865">
    <property type="entry name" value="Ribosomal_uL10_bac_type"/>
</dbReference>
<keyword evidence="5" id="KW-0699">rRNA-binding</keyword>
<dbReference type="InterPro" id="IPR008932">
    <property type="entry name" value="Ribosomal_bL12_oligo"/>
</dbReference>